<sequence length="220" mass="25158">MTSIVRQMDYFTTAIAFRRRVSLFPELAHFAAHKIKRFPHHVGNPDTAIKIVFRQTALTINLELQPAQTAPLIGARTGHQLVDLLLQNRIQPGGLTRSQLLQGVKIRQLHMPSLATIAGNTLRYHTITSQPYKSVYTTRLKRVQSIHWRLNRTMVTTRVSIYFNCVWKQAIVFNSCEIKHLYILGCDFLFFIANKNPGGLILLHSTLYSSLTDPRHLLTV</sequence>
<evidence type="ECO:0000313" key="2">
    <source>
        <dbReference type="Proteomes" id="UP000439123"/>
    </source>
</evidence>
<protein>
    <submittedName>
        <fullName evidence="1">Uncharacterized protein</fullName>
    </submittedName>
</protein>
<name>A0A653L5P7_AERVE</name>
<accession>A0A653L5P7</accession>
<dbReference type="AlphaFoldDB" id="A0A653L5P7"/>
<organism evidence="1 2">
    <name type="scientific">Aeromonas veronii</name>
    <dbReference type="NCBI Taxonomy" id="654"/>
    <lineage>
        <taxon>Bacteria</taxon>
        <taxon>Pseudomonadati</taxon>
        <taxon>Pseudomonadota</taxon>
        <taxon>Gammaproteobacteria</taxon>
        <taxon>Aeromonadales</taxon>
        <taxon>Aeromonadaceae</taxon>
        <taxon>Aeromonas</taxon>
    </lineage>
</organism>
<gene>
    <name evidence="1" type="ORF">AERO8C_30170</name>
</gene>
<dbReference type="EMBL" id="CABWLC010000016">
    <property type="protein sequence ID" value="VXA86583.1"/>
    <property type="molecule type" value="Genomic_DNA"/>
</dbReference>
<reference evidence="1 2" key="1">
    <citation type="submission" date="2019-10" db="EMBL/GenBank/DDBJ databases">
        <authorList>
            <person name="Karimi E."/>
        </authorList>
    </citation>
    <scope>NUCLEOTIDE SEQUENCE [LARGE SCALE GENOMIC DNA]</scope>
    <source>
        <strain evidence="1">Aeromonas sp. 8C</strain>
    </source>
</reference>
<evidence type="ECO:0000313" key="1">
    <source>
        <dbReference type="EMBL" id="VXA86583.1"/>
    </source>
</evidence>
<dbReference type="Proteomes" id="UP000439123">
    <property type="component" value="Unassembled WGS sequence"/>
</dbReference>
<proteinExistence type="predicted"/>